<dbReference type="Gene3D" id="3.30.420.10">
    <property type="entry name" value="Ribonuclease H-like superfamily/Ribonuclease H"/>
    <property type="match status" value="1"/>
</dbReference>
<evidence type="ECO:0000313" key="8">
    <source>
        <dbReference type="EMBL" id="VFP78658.1"/>
    </source>
</evidence>
<keyword evidence="6" id="KW-0963">Cytoplasm</keyword>
<comment type="subcellular location">
    <subcellularLocation>
        <location evidence="6">Cytoplasm</location>
    </subcellularLocation>
</comment>
<dbReference type="Proteomes" id="UP000294364">
    <property type="component" value="Chromosome"/>
</dbReference>
<evidence type="ECO:0000259" key="7">
    <source>
        <dbReference type="SMART" id="SM00479"/>
    </source>
</evidence>
<dbReference type="HAMAP" id="MF_00045">
    <property type="entry name" value="Oligoribonuclease"/>
    <property type="match status" value="1"/>
</dbReference>
<dbReference type="RefSeq" id="WP_157991974.1">
    <property type="nucleotide sequence ID" value="NZ_LR217698.1"/>
</dbReference>
<dbReference type="CDD" id="cd06135">
    <property type="entry name" value="Orn"/>
    <property type="match status" value="1"/>
</dbReference>
<keyword evidence="3 6" id="KW-0378">Hydrolase</keyword>
<feature type="active site" evidence="6">
    <location>
        <position position="129"/>
    </location>
</feature>
<evidence type="ECO:0000256" key="4">
    <source>
        <dbReference type="ARBA" id="ARBA00022839"/>
    </source>
</evidence>
<dbReference type="PANTHER" id="PTHR11046">
    <property type="entry name" value="OLIGORIBONUCLEASE, MITOCHONDRIAL"/>
    <property type="match status" value="1"/>
</dbReference>
<dbReference type="SUPFAM" id="SSF53098">
    <property type="entry name" value="Ribonuclease H-like"/>
    <property type="match status" value="1"/>
</dbReference>
<dbReference type="GO" id="GO:0000175">
    <property type="term" value="F:3'-5'-RNA exonuclease activity"/>
    <property type="evidence" value="ECO:0007669"/>
    <property type="project" value="InterPro"/>
</dbReference>
<dbReference type="OrthoDB" id="9801329at2"/>
<dbReference type="InterPro" id="IPR022894">
    <property type="entry name" value="Oligoribonuclease"/>
</dbReference>
<keyword evidence="4 6" id="KW-0269">Exonuclease</keyword>
<evidence type="ECO:0000313" key="9">
    <source>
        <dbReference type="Proteomes" id="UP000294364"/>
    </source>
</evidence>
<dbReference type="SMART" id="SM00479">
    <property type="entry name" value="EXOIII"/>
    <property type="match status" value="1"/>
</dbReference>
<proteinExistence type="inferred from homology"/>
<evidence type="ECO:0000256" key="2">
    <source>
        <dbReference type="ARBA" id="ARBA00022722"/>
    </source>
</evidence>
<dbReference type="GO" id="GO:0005737">
    <property type="term" value="C:cytoplasm"/>
    <property type="evidence" value="ECO:0007669"/>
    <property type="project" value="UniProtKB-SubCell"/>
</dbReference>
<dbReference type="AlphaFoldDB" id="A0A451CZD5"/>
<gene>
    <name evidence="6 8" type="primary">orn</name>
    <name evidence="8" type="ORF">ERCICURT3053_283</name>
</gene>
<dbReference type="GO" id="GO:0003676">
    <property type="term" value="F:nucleic acid binding"/>
    <property type="evidence" value="ECO:0007669"/>
    <property type="project" value="InterPro"/>
</dbReference>
<evidence type="ECO:0000256" key="1">
    <source>
        <dbReference type="ARBA" id="ARBA00009921"/>
    </source>
</evidence>
<dbReference type="Pfam" id="PF00929">
    <property type="entry name" value="RNase_T"/>
    <property type="match status" value="1"/>
</dbReference>
<reference evidence="8 9" key="1">
    <citation type="submission" date="2019-02" db="EMBL/GenBank/DDBJ databases">
        <authorList>
            <person name="Manzano-Marin A."/>
            <person name="Manzano-Marin A."/>
        </authorList>
    </citation>
    <scope>NUCLEOTIDE SEQUENCE [LARGE SCALE GENOMIC DNA]</scope>
    <source>
        <strain evidence="8 9">ErCicurtihirsuta</strain>
    </source>
</reference>
<dbReference type="GO" id="GO:0006259">
    <property type="term" value="P:DNA metabolic process"/>
    <property type="evidence" value="ECO:0007669"/>
    <property type="project" value="UniProtKB-ARBA"/>
</dbReference>
<evidence type="ECO:0000256" key="5">
    <source>
        <dbReference type="ARBA" id="ARBA00070964"/>
    </source>
</evidence>
<sequence>MTENIHNLIWMDLEMTGLNPENDRILEIATILTDNHLSFIVEGPVLAIHQNEKYLKSMNDWNIQTHTKSGLVERVRSSIFNERSAELAIMEFLKPRIPRYSSPICGNSIGQDRRFLREYMPELESYFHYRSLDISVLKELVARWRPDILHGFKKNNKHNALDDIYESIAELDYYRQHFIRM</sequence>
<dbReference type="NCBIfam" id="NF003765">
    <property type="entry name" value="PRK05359.1"/>
    <property type="match status" value="1"/>
</dbReference>
<dbReference type="EC" id="3.1.-.-" evidence="6"/>
<evidence type="ECO:0000256" key="6">
    <source>
        <dbReference type="HAMAP-Rule" id="MF_00045"/>
    </source>
</evidence>
<feature type="domain" description="Exonuclease" evidence="7">
    <location>
        <begin position="7"/>
        <end position="180"/>
    </location>
</feature>
<dbReference type="FunFam" id="3.30.420.10:FF:000003">
    <property type="entry name" value="Oligoribonuclease"/>
    <property type="match status" value="1"/>
</dbReference>
<dbReference type="PANTHER" id="PTHR11046:SF0">
    <property type="entry name" value="OLIGORIBONUCLEASE, MITOCHONDRIAL"/>
    <property type="match status" value="1"/>
</dbReference>
<comment type="function">
    <text evidence="6">3'-to-5' exoribonuclease specific for small oligoribonucleotides.</text>
</comment>
<dbReference type="InterPro" id="IPR036397">
    <property type="entry name" value="RNaseH_sf"/>
</dbReference>
<evidence type="ECO:0000256" key="3">
    <source>
        <dbReference type="ARBA" id="ARBA00022801"/>
    </source>
</evidence>
<name>A0A451CZD5_9GAMM</name>
<accession>A0A451CZD5</accession>
<dbReference type="EMBL" id="LR217698">
    <property type="protein sequence ID" value="VFP78658.1"/>
    <property type="molecule type" value="Genomic_DNA"/>
</dbReference>
<protein>
    <recommendedName>
        <fullName evidence="5 6">Oligoribonuclease</fullName>
        <ecNumber evidence="6">3.1.-.-</ecNumber>
    </recommendedName>
</protein>
<organism evidence="8 9">
    <name type="scientific">Candidatus Erwinia haradaeae</name>
    <dbReference type="NCBI Taxonomy" id="1922217"/>
    <lineage>
        <taxon>Bacteria</taxon>
        <taxon>Pseudomonadati</taxon>
        <taxon>Pseudomonadota</taxon>
        <taxon>Gammaproteobacteria</taxon>
        <taxon>Enterobacterales</taxon>
        <taxon>Erwiniaceae</taxon>
        <taxon>Erwinia</taxon>
    </lineage>
</organism>
<dbReference type="InterPro" id="IPR013520">
    <property type="entry name" value="Ribonucl_H"/>
</dbReference>
<comment type="similarity">
    <text evidence="1 6">Belongs to the oligoribonuclease family.</text>
</comment>
<dbReference type="InterPro" id="IPR012337">
    <property type="entry name" value="RNaseH-like_sf"/>
</dbReference>
<keyword evidence="2 6" id="KW-0540">Nuclease</keyword>